<evidence type="ECO:0000313" key="2">
    <source>
        <dbReference type="EMBL" id="MDA7425590.1"/>
    </source>
</evidence>
<keyword evidence="3" id="KW-1185">Reference proteome</keyword>
<keyword evidence="1" id="KW-1133">Transmembrane helix</keyword>
<feature type="transmembrane region" description="Helical" evidence="1">
    <location>
        <begin position="66"/>
        <end position="88"/>
    </location>
</feature>
<reference evidence="2 3" key="1">
    <citation type="submission" date="2023-01" db="EMBL/GenBank/DDBJ databases">
        <title>Thalassococcus onchidii sp. nov., isolated from a marine invertebrate from the South China Sea.</title>
        <authorList>
            <person name="Xu S."/>
            <person name="Liu Z."/>
            <person name="Xu Y."/>
        </authorList>
    </citation>
    <scope>NUCLEOTIDE SEQUENCE [LARGE SCALE GENOMIC DNA]</scope>
    <source>
        <strain evidence="2 3">KCTC 32084</strain>
    </source>
</reference>
<name>A0ABT4XUE8_9RHOB</name>
<comment type="caution">
    <text evidence="2">The sequence shown here is derived from an EMBL/GenBank/DDBJ whole genome shotgun (WGS) entry which is preliminary data.</text>
</comment>
<dbReference type="EMBL" id="JAQIOY010000003">
    <property type="protein sequence ID" value="MDA7425590.1"/>
    <property type="molecule type" value="Genomic_DNA"/>
</dbReference>
<protein>
    <submittedName>
        <fullName evidence="2">Uncharacterized protein</fullName>
    </submittedName>
</protein>
<dbReference type="Proteomes" id="UP001210720">
    <property type="component" value="Unassembled WGS sequence"/>
</dbReference>
<feature type="transmembrane region" description="Helical" evidence="1">
    <location>
        <begin position="37"/>
        <end position="54"/>
    </location>
</feature>
<proteinExistence type="predicted"/>
<sequence>MNDAGQSDQLDREIEEPVGSVFLQKQTYRRRRLADSARVLPVLGLLLWMVPLLWGASGKGQSASSALIYIFAVWGGLVVCAAFIILLLNRRDQGRAPDEGASREAGQ</sequence>
<evidence type="ECO:0000313" key="3">
    <source>
        <dbReference type="Proteomes" id="UP001210720"/>
    </source>
</evidence>
<organism evidence="2 3">
    <name type="scientific">Thalassococcus lentus</name>
    <dbReference type="NCBI Taxonomy" id="1210524"/>
    <lineage>
        <taxon>Bacteria</taxon>
        <taxon>Pseudomonadati</taxon>
        <taxon>Pseudomonadota</taxon>
        <taxon>Alphaproteobacteria</taxon>
        <taxon>Rhodobacterales</taxon>
        <taxon>Roseobacteraceae</taxon>
        <taxon>Thalassococcus</taxon>
    </lineage>
</organism>
<keyword evidence="1" id="KW-0812">Transmembrane</keyword>
<evidence type="ECO:0000256" key="1">
    <source>
        <dbReference type="SAM" id="Phobius"/>
    </source>
</evidence>
<gene>
    <name evidence="2" type="ORF">PFY00_12705</name>
</gene>
<keyword evidence="1" id="KW-0472">Membrane</keyword>
<dbReference type="RefSeq" id="WP_271432922.1">
    <property type="nucleotide sequence ID" value="NZ_JAQIOY010000003.1"/>
</dbReference>
<accession>A0ABT4XUE8</accession>